<keyword evidence="4" id="KW-0479">Metal-binding</keyword>
<feature type="domain" description="PAZ" evidence="18">
    <location>
        <begin position="487"/>
        <end position="610"/>
    </location>
</feature>
<protein>
    <submittedName>
        <fullName evidence="21">Endoribonuclease Dicer-2-like protein</fullName>
    </submittedName>
</protein>
<evidence type="ECO:0000313" key="21">
    <source>
        <dbReference type="EMBL" id="EXB36440.1"/>
    </source>
</evidence>
<feature type="domain" description="RNase III" evidence="17">
    <location>
        <begin position="841"/>
        <end position="980"/>
    </location>
</feature>
<accession>W9QFR0</accession>
<dbReference type="STRING" id="981085.W9QFR0"/>
<comment type="similarity">
    <text evidence="14">Belongs to the helicase family. Dicer subfamily.</text>
</comment>
<keyword evidence="13" id="KW-0464">Manganese</keyword>
<evidence type="ECO:0000259" key="20">
    <source>
        <dbReference type="PROSITE" id="PS51327"/>
    </source>
</evidence>
<dbReference type="FunFam" id="3.30.160.380:FF:000001">
    <property type="entry name" value="Endoribonuclease dicer-like 1"/>
    <property type="match status" value="1"/>
</dbReference>
<name>W9QFR0_9ROSA</name>
<dbReference type="PANTHER" id="PTHR14950">
    <property type="entry name" value="DICER-RELATED"/>
    <property type="match status" value="1"/>
</dbReference>
<keyword evidence="16" id="KW-0472">Membrane</keyword>
<dbReference type="Pfam" id="PF03368">
    <property type="entry name" value="Dicer_dimer"/>
    <property type="match status" value="1"/>
</dbReference>
<dbReference type="InterPro" id="IPR038248">
    <property type="entry name" value="Dicer_dimer_sf"/>
</dbReference>
<sequence length="1077" mass="122998">MSMRKRMWSIIIVSFVDYLLLFAPFFVQLDPKWSIGVNTIHDMDEGLLTAKVVCLIELLTCDSKYRSLEDLRCIVFAEMIVTAVIIESLLSELLPRHNSWKTKYIAGSNKFFHSQTRKTHNSIIDEFREGKVLKTCTWQVNIIVATPILEEGLDVQSCNLVICFDPPKTFCSFIQCRGRARTHNSDFIIMVESGDLNTQSRLEKYCERGDIMRKEFLCQSSLPCISLETDFSEGKFYCVESTGAIVTLNSSISLIEFYCSRLPSDKYSKPTPRWDDKTQTLYLPNDLIQEVHAEGNAKILKQIACFEACKKLHKMGALTDNLVPNTVVREDEESDLESQPYEDAHPRYIPSEMVGSFCPDGDAHTLYYCYLLELKQEFEYDIPVHNILLGTRNELEVDGGNTHFDLKVGSGSLIVNLKYVGVKKCYSSEENFNYVREVSSQHHLQEDIEIDYLILPATILNPRDLMVKWESTISALFSFEKCNENHTTRCLVKNYFNRTHTKNGIVCTCKLKNSLVYTPHNGNIYWIADILSDMNGNSALKLWGGGVTTYKKFNEQKHGINLKFCDQPLLEAREPFLVENYLLEYRQAKQKGLSRYTIVQLPPELCSIIMSPISLSTLYSFSFLPSIMHRLESLLIAVNLKRLYLDRCMQNAVIPATKVLEAITTKKCEEKYCLETLETLGDSFLKYAVSQQLFKTYQNHREGDLTRKRKKLISNESLCKRGCEHKLMGFIRNERFDPKMWSIPGDGFARNALQEDFLPNMTTVYISGRREVGYKTVADVVEALIGALLTTGGELPALKFMSLIGMEVDFNQVPYETHISMHSEKLVRIRQNLSCLESKLYSFHDPSLLVEALKHGSYKLQEIPRSYQRLEFLGDAVLDYLISKHLYDEHPDQMLPGLLTDMRSASVNNECYARCAVKAGLHEHILRDSRELDNNIVATVNNFGKLSSESIFGWESETYFTEVLADFIESVAGAIFIDSGYNKDIVFQSIRPLLEPFVTPKTLKLNPTRELRELCTKKGFPTNQSKKCENGAYSTTVEVEANGSTFKGMSMVSGKDLRERIASRIVLRSLKETLCLE</sequence>
<reference evidence="22" key="1">
    <citation type="submission" date="2013-01" db="EMBL/GenBank/DDBJ databases">
        <title>Draft Genome Sequence of a Mulberry Tree, Morus notabilis C.K. Schneid.</title>
        <authorList>
            <person name="He N."/>
            <person name="Zhao S."/>
        </authorList>
    </citation>
    <scope>NUCLEOTIDE SEQUENCE</scope>
</reference>
<evidence type="ECO:0000256" key="12">
    <source>
        <dbReference type="ARBA" id="ARBA00022884"/>
    </source>
</evidence>
<evidence type="ECO:0000259" key="18">
    <source>
        <dbReference type="PROSITE" id="PS50821"/>
    </source>
</evidence>
<keyword evidence="7" id="KW-0255">Endonuclease</keyword>
<dbReference type="SUPFAM" id="SSF69065">
    <property type="entry name" value="RNase III domain-like"/>
    <property type="match status" value="2"/>
</dbReference>
<dbReference type="PROSITE" id="PS51327">
    <property type="entry name" value="DICER_DSRBF"/>
    <property type="match status" value="1"/>
</dbReference>
<dbReference type="InterPro" id="IPR003100">
    <property type="entry name" value="PAZ_dom"/>
</dbReference>
<dbReference type="PROSITE" id="PS50821">
    <property type="entry name" value="PAZ"/>
    <property type="match status" value="1"/>
</dbReference>
<evidence type="ECO:0000259" key="17">
    <source>
        <dbReference type="PROSITE" id="PS50142"/>
    </source>
</evidence>
<keyword evidence="16" id="KW-1133">Transmembrane helix</keyword>
<dbReference type="Gene3D" id="3.30.160.380">
    <property type="entry name" value="Dicer dimerisation domain"/>
    <property type="match status" value="1"/>
</dbReference>
<evidence type="ECO:0000256" key="7">
    <source>
        <dbReference type="ARBA" id="ARBA00022759"/>
    </source>
</evidence>
<feature type="transmembrane region" description="Helical" evidence="16">
    <location>
        <begin position="7"/>
        <end position="27"/>
    </location>
</feature>
<keyword evidence="9" id="KW-0347">Helicase</keyword>
<keyword evidence="12 15" id="KW-0694">RNA-binding</keyword>
<keyword evidence="16" id="KW-0812">Transmembrane</keyword>
<keyword evidence="8" id="KW-0378">Hydrolase</keyword>
<dbReference type="CDD" id="cd00593">
    <property type="entry name" value="RIBOc"/>
    <property type="match status" value="2"/>
</dbReference>
<dbReference type="Gene3D" id="3.40.50.300">
    <property type="entry name" value="P-loop containing nucleotide triphosphate hydrolases"/>
    <property type="match status" value="1"/>
</dbReference>
<dbReference type="GO" id="GO:0004386">
    <property type="term" value="F:helicase activity"/>
    <property type="evidence" value="ECO:0007669"/>
    <property type="project" value="UniProtKB-KW"/>
</dbReference>
<feature type="domain" description="RNase III" evidence="17">
    <location>
        <begin position="661"/>
        <end position="793"/>
    </location>
</feature>
<dbReference type="Pfam" id="PF02170">
    <property type="entry name" value="PAZ"/>
    <property type="match status" value="1"/>
</dbReference>
<keyword evidence="3" id="KW-0540">Nuclease</keyword>
<evidence type="ECO:0000259" key="19">
    <source>
        <dbReference type="PROSITE" id="PS51194"/>
    </source>
</evidence>
<keyword evidence="5" id="KW-0677">Repeat</keyword>
<keyword evidence="10" id="KW-0067">ATP-binding</keyword>
<comment type="cofactor">
    <cofactor evidence="2">
        <name>Mg(2+)</name>
        <dbReference type="ChEBI" id="CHEBI:18420"/>
    </cofactor>
</comment>
<evidence type="ECO:0000256" key="2">
    <source>
        <dbReference type="ARBA" id="ARBA00001946"/>
    </source>
</evidence>
<dbReference type="Proteomes" id="UP000030645">
    <property type="component" value="Unassembled WGS sequence"/>
</dbReference>
<dbReference type="Pfam" id="PF00636">
    <property type="entry name" value="Ribonuclease_3"/>
    <property type="match status" value="2"/>
</dbReference>
<dbReference type="GO" id="GO:0030422">
    <property type="term" value="P:siRNA processing"/>
    <property type="evidence" value="ECO:0007669"/>
    <property type="project" value="TreeGrafter"/>
</dbReference>
<dbReference type="GO" id="GO:0004525">
    <property type="term" value="F:ribonuclease III activity"/>
    <property type="evidence" value="ECO:0007669"/>
    <property type="project" value="InterPro"/>
</dbReference>
<dbReference type="SUPFAM" id="SSF52540">
    <property type="entry name" value="P-loop containing nucleoside triphosphate hydrolases"/>
    <property type="match status" value="1"/>
</dbReference>
<dbReference type="GO" id="GO:0046872">
    <property type="term" value="F:metal ion binding"/>
    <property type="evidence" value="ECO:0007669"/>
    <property type="project" value="UniProtKB-KW"/>
</dbReference>
<evidence type="ECO:0000256" key="5">
    <source>
        <dbReference type="ARBA" id="ARBA00022737"/>
    </source>
</evidence>
<evidence type="ECO:0000313" key="22">
    <source>
        <dbReference type="Proteomes" id="UP000030645"/>
    </source>
</evidence>
<dbReference type="PROSITE" id="PS50142">
    <property type="entry name" value="RNASE_3_2"/>
    <property type="match status" value="2"/>
</dbReference>
<dbReference type="GO" id="GO:0005634">
    <property type="term" value="C:nucleus"/>
    <property type="evidence" value="ECO:0007669"/>
    <property type="project" value="TreeGrafter"/>
</dbReference>
<keyword evidence="11" id="KW-0460">Magnesium</keyword>
<dbReference type="InterPro" id="IPR036085">
    <property type="entry name" value="PAZ_dom_sf"/>
</dbReference>
<evidence type="ECO:0000256" key="1">
    <source>
        <dbReference type="ARBA" id="ARBA00001936"/>
    </source>
</evidence>
<proteinExistence type="inferred from homology"/>
<evidence type="ECO:0000256" key="3">
    <source>
        <dbReference type="ARBA" id="ARBA00022722"/>
    </source>
</evidence>
<dbReference type="GO" id="GO:0005524">
    <property type="term" value="F:ATP binding"/>
    <property type="evidence" value="ECO:0007669"/>
    <property type="project" value="UniProtKB-KW"/>
</dbReference>
<evidence type="ECO:0000256" key="10">
    <source>
        <dbReference type="ARBA" id="ARBA00022840"/>
    </source>
</evidence>
<keyword evidence="22" id="KW-1185">Reference proteome</keyword>
<feature type="domain" description="Helicase C-terminal" evidence="19">
    <location>
        <begin position="60"/>
        <end position="228"/>
    </location>
</feature>
<evidence type="ECO:0000256" key="13">
    <source>
        <dbReference type="ARBA" id="ARBA00023211"/>
    </source>
</evidence>
<evidence type="ECO:0000256" key="9">
    <source>
        <dbReference type="ARBA" id="ARBA00022806"/>
    </source>
</evidence>
<feature type="domain" description="Dicer dsRNA-binding fold" evidence="20">
    <location>
        <begin position="251"/>
        <end position="332"/>
    </location>
</feature>
<dbReference type="Gene3D" id="2.170.260.10">
    <property type="entry name" value="paz domain"/>
    <property type="match status" value="1"/>
</dbReference>
<dbReference type="EMBL" id="KE343582">
    <property type="protein sequence ID" value="EXB36440.1"/>
    <property type="molecule type" value="Genomic_DNA"/>
</dbReference>
<dbReference type="Gene3D" id="1.10.1520.10">
    <property type="entry name" value="Ribonuclease III domain"/>
    <property type="match status" value="2"/>
</dbReference>
<dbReference type="PROSITE" id="PS00517">
    <property type="entry name" value="RNASE_3_1"/>
    <property type="match status" value="1"/>
</dbReference>
<dbReference type="PROSITE" id="PS51194">
    <property type="entry name" value="HELICASE_CTER"/>
    <property type="match status" value="1"/>
</dbReference>
<dbReference type="FunFam" id="1.10.1520.10:FF:000004">
    <property type="entry name" value="Endoribonuclease dicer-like 1"/>
    <property type="match status" value="1"/>
</dbReference>
<dbReference type="InterPro" id="IPR001650">
    <property type="entry name" value="Helicase_C-like"/>
</dbReference>
<gene>
    <name evidence="21" type="ORF">L484_010007</name>
</gene>
<dbReference type="InterPro" id="IPR000999">
    <property type="entry name" value="RNase_III_dom"/>
</dbReference>
<organism evidence="21 22">
    <name type="scientific">Morus notabilis</name>
    <dbReference type="NCBI Taxonomy" id="981085"/>
    <lineage>
        <taxon>Eukaryota</taxon>
        <taxon>Viridiplantae</taxon>
        <taxon>Streptophyta</taxon>
        <taxon>Embryophyta</taxon>
        <taxon>Tracheophyta</taxon>
        <taxon>Spermatophyta</taxon>
        <taxon>Magnoliopsida</taxon>
        <taxon>eudicotyledons</taxon>
        <taxon>Gunneridae</taxon>
        <taxon>Pentapetalae</taxon>
        <taxon>rosids</taxon>
        <taxon>fabids</taxon>
        <taxon>Rosales</taxon>
        <taxon>Moraceae</taxon>
        <taxon>Moreae</taxon>
        <taxon>Morus</taxon>
    </lineage>
</organism>
<comment type="cofactor">
    <cofactor evidence="1">
        <name>Mn(2+)</name>
        <dbReference type="ChEBI" id="CHEBI:29035"/>
    </cofactor>
</comment>
<dbReference type="AlphaFoldDB" id="W9QFR0"/>
<evidence type="ECO:0000256" key="14">
    <source>
        <dbReference type="ARBA" id="ARBA00035116"/>
    </source>
</evidence>
<dbReference type="SMART" id="SM00949">
    <property type="entry name" value="PAZ"/>
    <property type="match status" value="1"/>
</dbReference>
<evidence type="ECO:0000256" key="4">
    <source>
        <dbReference type="ARBA" id="ARBA00022723"/>
    </source>
</evidence>
<dbReference type="SMART" id="SM00490">
    <property type="entry name" value="HELICc"/>
    <property type="match status" value="1"/>
</dbReference>
<dbReference type="SMART" id="SM00535">
    <property type="entry name" value="RIBOc"/>
    <property type="match status" value="2"/>
</dbReference>
<keyword evidence="6" id="KW-0547">Nucleotide-binding</keyword>
<dbReference type="SUPFAM" id="SSF101690">
    <property type="entry name" value="PAZ domain"/>
    <property type="match status" value="1"/>
</dbReference>
<evidence type="ECO:0000256" key="8">
    <source>
        <dbReference type="ARBA" id="ARBA00022801"/>
    </source>
</evidence>
<dbReference type="Pfam" id="PF00271">
    <property type="entry name" value="Helicase_C"/>
    <property type="match status" value="1"/>
</dbReference>
<dbReference type="eggNOG" id="KOG0701">
    <property type="taxonomic scope" value="Eukaryota"/>
</dbReference>
<evidence type="ECO:0000256" key="16">
    <source>
        <dbReference type="SAM" id="Phobius"/>
    </source>
</evidence>
<dbReference type="InterPro" id="IPR027417">
    <property type="entry name" value="P-loop_NTPase"/>
</dbReference>
<dbReference type="InterPro" id="IPR036389">
    <property type="entry name" value="RNase_III_sf"/>
</dbReference>
<evidence type="ECO:0000256" key="15">
    <source>
        <dbReference type="PROSITE-ProRule" id="PRU00657"/>
    </source>
</evidence>
<dbReference type="GO" id="GO:0005737">
    <property type="term" value="C:cytoplasm"/>
    <property type="evidence" value="ECO:0007669"/>
    <property type="project" value="TreeGrafter"/>
</dbReference>
<dbReference type="PANTHER" id="PTHR14950:SF70">
    <property type="entry name" value="ENDORIBONUCLEASE DICER HOMOLOG 2"/>
    <property type="match status" value="1"/>
</dbReference>
<dbReference type="GO" id="GO:0003723">
    <property type="term" value="F:RNA binding"/>
    <property type="evidence" value="ECO:0007669"/>
    <property type="project" value="UniProtKB-UniRule"/>
</dbReference>
<dbReference type="InterPro" id="IPR005034">
    <property type="entry name" value="Dicer_dimerisation"/>
</dbReference>
<evidence type="ECO:0000256" key="6">
    <source>
        <dbReference type="ARBA" id="ARBA00022741"/>
    </source>
</evidence>
<evidence type="ECO:0000256" key="11">
    <source>
        <dbReference type="ARBA" id="ARBA00022842"/>
    </source>
</evidence>